<dbReference type="Gene3D" id="3.20.20.80">
    <property type="entry name" value="Glycosidases"/>
    <property type="match status" value="1"/>
</dbReference>
<organism evidence="2 3">
    <name type="scientific">Anaeromyces robustus</name>
    <dbReference type="NCBI Taxonomy" id="1754192"/>
    <lineage>
        <taxon>Eukaryota</taxon>
        <taxon>Fungi</taxon>
        <taxon>Fungi incertae sedis</taxon>
        <taxon>Chytridiomycota</taxon>
        <taxon>Chytridiomycota incertae sedis</taxon>
        <taxon>Neocallimastigomycetes</taxon>
        <taxon>Neocallimastigales</taxon>
        <taxon>Neocallimastigaceae</taxon>
        <taxon>Anaeromyces</taxon>
    </lineage>
</organism>
<protein>
    <submittedName>
        <fullName evidence="2">Uncharacterized protein</fullName>
    </submittedName>
</protein>
<reference evidence="2 3" key="1">
    <citation type="submission" date="2016-08" db="EMBL/GenBank/DDBJ databases">
        <title>A Parts List for Fungal Cellulosomes Revealed by Comparative Genomics.</title>
        <authorList>
            <consortium name="DOE Joint Genome Institute"/>
            <person name="Haitjema C.H."/>
            <person name="Gilmore S.P."/>
            <person name="Henske J.K."/>
            <person name="Solomon K.V."/>
            <person name="De Groot R."/>
            <person name="Kuo A."/>
            <person name="Mondo S.J."/>
            <person name="Salamov A.A."/>
            <person name="Labutti K."/>
            <person name="Zhao Z."/>
            <person name="Chiniquy J."/>
            <person name="Barry K."/>
            <person name="Brewer H.M."/>
            <person name="Purvine S.O."/>
            <person name="Wright A.T."/>
            <person name="Boxma B."/>
            <person name="Van Alen T."/>
            <person name="Hackstein J.H."/>
            <person name="Baker S.E."/>
            <person name="Grigoriev I.V."/>
            <person name="O'Malley M.A."/>
        </authorList>
    </citation>
    <scope>NUCLEOTIDE SEQUENCE [LARGE SCALE GENOMIC DNA]</scope>
    <source>
        <strain evidence="2 3">S4</strain>
    </source>
</reference>
<dbReference type="STRING" id="1754192.A0A1Y1XIK0"/>
<sequence length="905" mass="104655">MVIISDSRSIMNIGKKRFEIFQSLMCHKSSSKDCLGGSFYKIHKKSAEKNAEFALNHGWNYVLLTTSVESDYSKNLLVKNTKAFREKDIDVHLMCLEDTKYIDNPILAYNEISEILEYVNEEDLDIQGIHIDCSPTSKKEWDEGSLEERNAIFNNYLRVIEYGRQAINELRPNTTYSGTVAWWISGDAKSGELEYGRGYDLVNKDRLDYIIVDSSGSTVEKVINKSEDFLADKVSTVIGISVDDYDYSEFNNIVKQIKKERKNNKYFKGISIFANHRYPDWDSVEEEEEEEETVEEDEEIIEKEDEESVEEEEEEEETVEEEEKETGENEEETGKEEEEIEQQQQQQLNGNVELPSICSTSSSKDCIGAWFYALHKKSADENAEYALAHGWNYVLISAQYSRKLLLKNIIAFRKRNIDVHVLCVENQTYLDDPTLAYDEIADILKFVNKNNLDIQGISIDCEPHAEKTWDNGTLEDRNILFDKYLEVIAQGRKAINDFKPNITYSGAVSAWYVTDAKNNELKHGRGYDLVNKDMFDIVIPMMYDGSGDTVEEVIEYSENYFTDKVTTIIGLSVKEWDYNEFSNIIEQVKNRKKGNKYFNGIAIFGNHLYPDWDSFKMEQPIEEEESDEEEEEEEEEKEVNQLSLCHTSSNEDCLGGWFYKIHKKSAEKNAEFALNHGWNYVLLTTSIESDYSKDLLVKNTKAFRENGIDVHLMCLEDTKYIDNPILAYNEISEILEYVNEVNLDIQGIHIDCSPTSKKEWDEGSLEEKNAILENYIKVIEYGRQAINELRPNTTYSATIAWWLSGEAKYGELEYGKGYDLVNKDRLDLIIPTIFNNSGSTIEKIIDCSEDFIEDKVSTVIGIAVDNYDYNQFQNVTQEIKNNRKKSKYFKGISVFANHLYPDWDD</sequence>
<feature type="compositionally biased region" description="Acidic residues" evidence="1">
    <location>
        <begin position="282"/>
        <end position="341"/>
    </location>
</feature>
<dbReference type="EMBL" id="MCFG01000033">
    <property type="protein sequence ID" value="ORX85589.1"/>
    <property type="molecule type" value="Genomic_DNA"/>
</dbReference>
<evidence type="ECO:0000256" key="1">
    <source>
        <dbReference type="SAM" id="MobiDB-lite"/>
    </source>
</evidence>
<keyword evidence="3" id="KW-1185">Reference proteome</keyword>
<feature type="region of interest" description="Disordered" evidence="1">
    <location>
        <begin position="281"/>
        <end position="348"/>
    </location>
</feature>
<proteinExistence type="predicted"/>
<comment type="caution">
    <text evidence="2">The sequence shown here is derived from an EMBL/GenBank/DDBJ whole genome shotgun (WGS) entry which is preliminary data.</text>
</comment>
<dbReference type="AlphaFoldDB" id="A0A1Y1XIK0"/>
<accession>A0A1Y1XIK0</accession>
<reference evidence="2 3" key="2">
    <citation type="submission" date="2016-08" db="EMBL/GenBank/DDBJ databases">
        <title>Pervasive Adenine N6-methylation of Active Genes in Fungi.</title>
        <authorList>
            <consortium name="DOE Joint Genome Institute"/>
            <person name="Mondo S.J."/>
            <person name="Dannebaum R.O."/>
            <person name="Kuo R.C."/>
            <person name="Labutti K."/>
            <person name="Haridas S."/>
            <person name="Kuo A."/>
            <person name="Salamov A."/>
            <person name="Ahrendt S.R."/>
            <person name="Lipzen A."/>
            <person name="Sullivan W."/>
            <person name="Andreopoulos W.B."/>
            <person name="Clum A."/>
            <person name="Lindquist E."/>
            <person name="Daum C."/>
            <person name="Ramamoorthy G.K."/>
            <person name="Gryganskyi A."/>
            <person name="Culley D."/>
            <person name="Magnuson J.K."/>
            <person name="James T.Y."/>
            <person name="O'Malley M.A."/>
            <person name="Stajich J.E."/>
            <person name="Spatafora J.W."/>
            <person name="Visel A."/>
            <person name="Grigoriev I.V."/>
        </authorList>
    </citation>
    <scope>NUCLEOTIDE SEQUENCE [LARGE SCALE GENOMIC DNA]</scope>
    <source>
        <strain evidence="2 3">S4</strain>
    </source>
</reference>
<dbReference type="OrthoDB" id="2129791at2759"/>
<name>A0A1Y1XIK0_9FUNG</name>
<dbReference type="Proteomes" id="UP000193944">
    <property type="component" value="Unassembled WGS sequence"/>
</dbReference>
<feature type="region of interest" description="Disordered" evidence="1">
    <location>
        <begin position="620"/>
        <end position="642"/>
    </location>
</feature>
<evidence type="ECO:0000313" key="2">
    <source>
        <dbReference type="EMBL" id="ORX85589.1"/>
    </source>
</evidence>
<evidence type="ECO:0000313" key="3">
    <source>
        <dbReference type="Proteomes" id="UP000193944"/>
    </source>
</evidence>
<feature type="compositionally biased region" description="Acidic residues" evidence="1">
    <location>
        <begin position="620"/>
        <end position="637"/>
    </location>
</feature>
<gene>
    <name evidence="2" type="ORF">BCR32DRAFT_290573</name>
</gene>